<comment type="caution">
    <text evidence="2">The sequence shown here is derived from an EMBL/GenBank/DDBJ whole genome shotgun (WGS) entry which is preliminary data.</text>
</comment>
<feature type="compositionally biased region" description="Basic and acidic residues" evidence="1">
    <location>
        <begin position="10"/>
        <end position="27"/>
    </location>
</feature>
<accession>A0A4Z2JGJ8</accession>
<dbReference type="Proteomes" id="UP000314294">
    <property type="component" value="Unassembled WGS sequence"/>
</dbReference>
<evidence type="ECO:0000313" key="2">
    <source>
        <dbReference type="EMBL" id="TNN89406.1"/>
    </source>
</evidence>
<gene>
    <name evidence="2" type="ORF">EYF80_000009</name>
</gene>
<feature type="region of interest" description="Disordered" evidence="1">
    <location>
        <begin position="1"/>
        <end position="35"/>
    </location>
</feature>
<organism evidence="2 3">
    <name type="scientific">Liparis tanakae</name>
    <name type="common">Tanaka's snailfish</name>
    <dbReference type="NCBI Taxonomy" id="230148"/>
    <lineage>
        <taxon>Eukaryota</taxon>
        <taxon>Metazoa</taxon>
        <taxon>Chordata</taxon>
        <taxon>Craniata</taxon>
        <taxon>Vertebrata</taxon>
        <taxon>Euteleostomi</taxon>
        <taxon>Actinopterygii</taxon>
        <taxon>Neopterygii</taxon>
        <taxon>Teleostei</taxon>
        <taxon>Neoteleostei</taxon>
        <taxon>Acanthomorphata</taxon>
        <taxon>Eupercaria</taxon>
        <taxon>Perciformes</taxon>
        <taxon>Cottioidei</taxon>
        <taxon>Cottales</taxon>
        <taxon>Liparidae</taxon>
        <taxon>Liparis</taxon>
    </lineage>
</organism>
<protein>
    <submittedName>
        <fullName evidence="2">Uncharacterized protein</fullName>
    </submittedName>
</protein>
<keyword evidence="3" id="KW-1185">Reference proteome</keyword>
<dbReference type="AlphaFoldDB" id="A0A4Z2JGJ8"/>
<evidence type="ECO:0000313" key="3">
    <source>
        <dbReference type="Proteomes" id="UP000314294"/>
    </source>
</evidence>
<dbReference type="EMBL" id="SRLO01000001">
    <property type="protein sequence ID" value="TNN89406.1"/>
    <property type="molecule type" value="Genomic_DNA"/>
</dbReference>
<sequence length="67" mass="7373">MQLKPPTSQTEREQKVGAAERRVDDRASSTPSNRGSCLTWGLTMAGWGIPVAWGPWGPGTMWCENLQ</sequence>
<reference evidence="2 3" key="1">
    <citation type="submission" date="2019-03" db="EMBL/GenBank/DDBJ databases">
        <title>First draft genome of Liparis tanakae, snailfish: a comprehensive survey of snailfish specific genes.</title>
        <authorList>
            <person name="Kim W."/>
            <person name="Song I."/>
            <person name="Jeong J.-H."/>
            <person name="Kim D."/>
            <person name="Kim S."/>
            <person name="Ryu S."/>
            <person name="Song J.Y."/>
            <person name="Lee S.K."/>
        </authorList>
    </citation>
    <scope>NUCLEOTIDE SEQUENCE [LARGE SCALE GENOMIC DNA]</scope>
    <source>
        <tissue evidence="2">Muscle</tissue>
    </source>
</reference>
<name>A0A4Z2JGJ8_9TELE</name>
<proteinExistence type="predicted"/>
<evidence type="ECO:0000256" key="1">
    <source>
        <dbReference type="SAM" id="MobiDB-lite"/>
    </source>
</evidence>